<organism evidence="4 5">
    <name type="scientific">Kingdonia uniflora</name>
    <dbReference type="NCBI Taxonomy" id="39325"/>
    <lineage>
        <taxon>Eukaryota</taxon>
        <taxon>Viridiplantae</taxon>
        <taxon>Streptophyta</taxon>
        <taxon>Embryophyta</taxon>
        <taxon>Tracheophyta</taxon>
        <taxon>Spermatophyta</taxon>
        <taxon>Magnoliopsida</taxon>
        <taxon>Ranunculales</taxon>
        <taxon>Circaeasteraceae</taxon>
        <taxon>Kingdonia</taxon>
    </lineage>
</organism>
<comment type="caution">
    <text evidence="4">The sequence shown here is derived from an EMBL/GenBank/DDBJ whole genome shotgun (WGS) entry which is preliminary data.</text>
</comment>
<dbReference type="EMBL" id="JACGCM010002693">
    <property type="protein sequence ID" value="KAF6136483.1"/>
    <property type="molecule type" value="Genomic_DNA"/>
</dbReference>
<comment type="similarity">
    <text evidence="1">Belongs to the peptidase M67A family. CSN6 subfamily.</text>
</comment>
<evidence type="ECO:0000256" key="2">
    <source>
        <dbReference type="PROSITE-ProRule" id="PRU00135"/>
    </source>
</evidence>
<dbReference type="PANTHER" id="PTHR10540">
    <property type="entry name" value="EUKARYOTIC TRANSLATION INITIATION FACTOR 3 SUBUNIT F-RELATED"/>
    <property type="match status" value="1"/>
</dbReference>
<feature type="domain" description="N-terminal Ras-GEF" evidence="3">
    <location>
        <begin position="151"/>
        <end position="197"/>
    </location>
</feature>
<evidence type="ECO:0000256" key="1">
    <source>
        <dbReference type="ARBA" id="ARBA00010893"/>
    </source>
</evidence>
<dbReference type="PANTHER" id="PTHR10540:SF8">
    <property type="entry name" value="COP9 SIGNALOSOME COMPLEX SUBUNIT 6"/>
    <property type="match status" value="1"/>
</dbReference>
<dbReference type="GO" id="GO:0005085">
    <property type="term" value="F:guanyl-nucleotide exchange factor activity"/>
    <property type="evidence" value="ECO:0007669"/>
    <property type="project" value="UniProtKB-KW"/>
</dbReference>
<dbReference type="GO" id="GO:0008180">
    <property type="term" value="C:COP9 signalosome"/>
    <property type="evidence" value="ECO:0007669"/>
    <property type="project" value="TreeGrafter"/>
</dbReference>
<dbReference type="Gene3D" id="3.40.140.10">
    <property type="entry name" value="Cytidine Deaminase, domain 2"/>
    <property type="match status" value="1"/>
</dbReference>
<protein>
    <recommendedName>
        <fullName evidence="3">N-terminal Ras-GEF domain-containing protein</fullName>
    </recommendedName>
</protein>
<accession>A0A7J7L1J1</accession>
<sequence length="197" mass="22247">KLTRSTAPLLTRNKNYLMDINESPVYVLLNPAINHAQKDLPVTIYESGCSVGEIHSNDFNDCCTFSIVECSVELHVIDGILQLIFVRSSYTIETVEAERISVGHVAHLKPADGGTAATQCTIFIWQRISQAFTMQLRCLVAELKCFIIFLLCDILCENSLLRLVSSLLRRLQVIESEKFQDDFLMTYILFLPLEAIT</sequence>
<feature type="non-terminal residue" evidence="4">
    <location>
        <position position="1"/>
    </location>
</feature>
<dbReference type="PROSITE" id="PS50212">
    <property type="entry name" value="RASGEF_NTER"/>
    <property type="match status" value="1"/>
</dbReference>
<gene>
    <name evidence="4" type="ORF">GIB67_035042</name>
</gene>
<dbReference type="AlphaFoldDB" id="A0A7J7L1J1"/>
<dbReference type="OrthoDB" id="1378at2759"/>
<dbReference type="Proteomes" id="UP000541444">
    <property type="component" value="Unassembled WGS sequence"/>
</dbReference>
<name>A0A7J7L1J1_9MAGN</name>
<evidence type="ECO:0000313" key="4">
    <source>
        <dbReference type="EMBL" id="KAF6136483.1"/>
    </source>
</evidence>
<reference evidence="4 5" key="1">
    <citation type="journal article" date="2020" name="IScience">
        <title>Genome Sequencing of the Endangered Kingdonia uniflora (Circaeasteraceae, Ranunculales) Reveals Potential Mechanisms of Evolutionary Specialization.</title>
        <authorList>
            <person name="Sun Y."/>
            <person name="Deng T."/>
            <person name="Zhang A."/>
            <person name="Moore M.J."/>
            <person name="Landis J.B."/>
            <person name="Lin N."/>
            <person name="Zhang H."/>
            <person name="Zhang X."/>
            <person name="Huang J."/>
            <person name="Zhang X."/>
            <person name="Sun H."/>
            <person name="Wang H."/>
        </authorList>
    </citation>
    <scope>NUCLEOTIDE SEQUENCE [LARGE SCALE GENOMIC DNA]</scope>
    <source>
        <strain evidence="4">TB1705</strain>
        <tissue evidence="4">Leaf</tissue>
    </source>
</reference>
<keyword evidence="2" id="KW-0344">Guanine-nucleotide releasing factor</keyword>
<evidence type="ECO:0000313" key="5">
    <source>
        <dbReference type="Proteomes" id="UP000541444"/>
    </source>
</evidence>
<dbReference type="InterPro" id="IPR000651">
    <property type="entry name" value="Ras-like_Gua-exchang_fac_N"/>
</dbReference>
<keyword evidence="5" id="KW-1185">Reference proteome</keyword>
<evidence type="ECO:0000259" key="3">
    <source>
        <dbReference type="PROSITE" id="PS50212"/>
    </source>
</evidence>
<proteinExistence type="inferred from homology"/>